<sequence length="203" mass="21464">MVAPPGKRPWRARGRRPGADPASLFRIAAEPARQPTTKRRKRKNSTSSTSNSSAGNAANSAGSKKKTAAANLSLTSQVPVSHRAHRARLEHGGRSRALGPPAPPPASVLSGLLSSKVPCNNVSCCSQDVMVVGEPTLMGGEFGDEDERLITRLENTQYDAANGMDDEEDFTNSPALGNSSPWNSKPPATQETKSENPPPQASQ</sequence>
<evidence type="ECO:0000256" key="1">
    <source>
        <dbReference type="PROSITE-ProRule" id="PRU01302"/>
    </source>
</evidence>
<evidence type="ECO:0000313" key="5">
    <source>
        <dbReference type="Proteomes" id="UP000242450"/>
    </source>
</evidence>
<dbReference type="EMBL" id="MKHE01000006">
    <property type="protein sequence ID" value="OWK13735.1"/>
    <property type="molecule type" value="Genomic_DNA"/>
</dbReference>
<dbReference type="Pfam" id="PF17916">
    <property type="entry name" value="LID"/>
    <property type="match status" value="1"/>
</dbReference>
<dbReference type="PROSITE" id="PS51957">
    <property type="entry name" value="LID"/>
    <property type="match status" value="1"/>
</dbReference>
<reference evidence="4 5" key="1">
    <citation type="journal article" date="2018" name="Mol. Genet. Genomics">
        <title>The red deer Cervus elaphus genome CerEla1.0: sequencing, annotating, genes, and chromosomes.</title>
        <authorList>
            <person name="Bana N.A."/>
            <person name="Nyiri A."/>
            <person name="Nagy J."/>
            <person name="Frank K."/>
            <person name="Nagy T."/>
            <person name="Steger V."/>
            <person name="Schiller M."/>
            <person name="Lakatos P."/>
            <person name="Sugar L."/>
            <person name="Horn P."/>
            <person name="Barta E."/>
            <person name="Orosz L."/>
        </authorList>
    </citation>
    <scope>NUCLEOTIDE SEQUENCE [LARGE SCALE GENOMIC DNA]</scope>
    <source>
        <strain evidence="4">Hungarian</strain>
    </source>
</reference>
<dbReference type="InterPro" id="IPR041363">
    <property type="entry name" value="LID"/>
</dbReference>
<dbReference type="FunFam" id="2.10.110.10:FF:000045">
    <property type="entry name" value="LIM domain-binding protein 1 isoform X1"/>
    <property type="match status" value="1"/>
</dbReference>
<comment type="caution">
    <text evidence="4">The sequence shown here is derived from an EMBL/GenBank/DDBJ whole genome shotgun (WGS) entry which is preliminary data.</text>
</comment>
<evidence type="ECO:0000259" key="3">
    <source>
        <dbReference type="PROSITE" id="PS51957"/>
    </source>
</evidence>
<gene>
    <name evidence="4" type="ORF">Celaphus_00017259</name>
</gene>
<feature type="compositionally biased region" description="Polar residues" evidence="2">
    <location>
        <begin position="171"/>
        <end position="191"/>
    </location>
</feature>
<comment type="similarity">
    <text evidence="1">Belongs to the LDB family.</text>
</comment>
<name>A0A212D655_CEREH</name>
<feature type="domain" description="LIM interaction" evidence="3">
    <location>
        <begin position="128"/>
        <end position="167"/>
    </location>
</feature>
<accession>A0A212D655</accession>
<feature type="region of interest" description="Disordered" evidence="2">
    <location>
        <begin position="1"/>
        <end position="83"/>
    </location>
</feature>
<protein>
    <submittedName>
        <fullName evidence="4">LDB2</fullName>
    </submittedName>
</protein>
<evidence type="ECO:0000313" key="4">
    <source>
        <dbReference type="EMBL" id="OWK13735.1"/>
    </source>
</evidence>
<evidence type="ECO:0000256" key="2">
    <source>
        <dbReference type="SAM" id="MobiDB-lite"/>
    </source>
</evidence>
<dbReference type="Gene3D" id="2.10.110.10">
    <property type="entry name" value="Cysteine Rich Protein"/>
    <property type="match status" value="1"/>
</dbReference>
<feature type="compositionally biased region" description="Low complexity" evidence="2">
    <location>
        <begin position="45"/>
        <end position="62"/>
    </location>
</feature>
<dbReference type="OrthoDB" id="774557at2759"/>
<organism evidence="4 5">
    <name type="scientific">Cervus elaphus hippelaphus</name>
    <name type="common">European red deer</name>
    <dbReference type="NCBI Taxonomy" id="46360"/>
    <lineage>
        <taxon>Eukaryota</taxon>
        <taxon>Metazoa</taxon>
        <taxon>Chordata</taxon>
        <taxon>Craniata</taxon>
        <taxon>Vertebrata</taxon>
        <taxon>Euteleostomi</taxon>
        <taxon>Mammalia</taxon>
        <taxon>Eutheria</taxon>
        <taxon>Laurasiatheria</taxon>
        <taxon>Artiodactyla</taxon>
        <taxon>Ruminantia</taxon>
        <taxon>Pecora</taxon>
        <taxon>Cervidae</taxon>
        <taxon>Cervinae</taxon>
        <taxon>Cervus</taxon>
    </lineage>
</organism>
<dbReference type="AlphaFoldDB" id="A0A212D655"/>
<dbReference type="GO" id="GO:0030274">
    <property type="term" value="F:LIM domain binding"/>
    <property type="evidence" value="ECO:0007669"/>
    <property type="project" value="UniProtKB-UniRule"/>
</dbReference>
<proteinExistence type="inferred from homology"/>
<feature type="region of interest" description="Disordered" evidence="2">
    <location>
        <begin position="155"/>
        <end position="203"/>
    </location>
</feature>
<keyword evidence="5" id="KW-1185">Reference proteome</keyword>
<dbReference type="Proteomes" id="UP000242450">
    <property type="component" value="Chromosome 6"/>
</dbReference>